<feature type="compositionally biased region" description="Low complexity" evidence="1">
    <location>
        <begin position="155"/>
        <end position="184"/>
    </location>
</feature>
<feature type="compositionally biased region" description="Basic and acidic residues" evidence="1">
    <location>
        <begin position="269"/>
        <end position="283"/>
    </location>
</feature>
<dbReference type="AlphaFoldDB" id="A0AAW0D7G3"/>
<gene>
    <name evidence="2" type="ORF">R3P38DRAFT_3176378</name>
</gene>
<reference evidence="2 3" key="1">
    <citation type="journal article" date="2024" name="J Genomics">
        <title>Draft genome sequencing and assembly of Favolaschia claudopus CIRM-BRFM 2984 isolated from oak limbs.</title>
        <authorList>
            <person name="Navarro D."/>
            <person name="Drula E."/>
            <person name="Chaduli D."/>
            <person name="Cazenave R."/>
            <person name="Ahrendt S."/>
            <person name="Wang J."/>
            <person name="Lipzen A."/>
            <person name="Daum C."/>
            <person name="Barry K."/>
            <person name="Grigoriev I.V."/>
            <person name="Favel A."/>
            <person name="Rosso M.N."/>
            <person name="Martin F."/>
        </authorList>
    </citation>
    <scope>NUCLEOTIDE SEQUENCE [LARGE SCALE GENOMIC DNA]</scope>
    <source>
        <strain evidence="2 3">CIRM-BRFM 2984</strain>
    </source>
</reference>
<evidence type="ECO:0000313" key="3">
    <source>
        <dbReference type="Proteomes" id="UP001362999"/>
    </source>
</evidence>
<keyword evidence="3" id="KW-1185">Reference proteome</keyword>
<dbReference type="Proteomes" id="UP001362999">
    <property type="component" value="Unassembled WGS sequence"/>
</dbReference>
<feature type="region of interest" description="Disordered" evidence="1">
    <location>
        <begin position="129"/>
        <end position="189"/>
    </location>
</feature>
<dbReference type="EMBL" id="JAWWNJ010000010">
    <property type="protein sequence ID" value="KAK7046984.1"/>
    <property type="molecule type" value="Genomic_DNA"/>
</dbReference>
<proteinExistence type="predicted"/>
<protein>
    <submittedName>
        <fullName evidence="2">Uncharacterized protein</fullName>
    </submittedName>
</protein>
<evidence type="ECO:0000313" key="2">
    <source>
        <dbReference type="EMBL" id="KAK7046984.1"/>
    </source>
</evidence>
<feature type="compositionally biased region" description="Polar residues" evidence="1">
    <location>
        <begin position="208"/>
        <end position="228"/>
    </location>
</feature>
<dbReference type="Gene3D" id="2.130.10.10">
    <property type="entry name" value="YVTN repeat-like/Quinoprotein amine dehydrogenase"/>
    <property type="match status" value="1"/>
</dbReference>
<sequence length="318" mass="33762">MSSNLHPAYTSASDTLSSSCSDVAAATAIYGSSSACGYTGNIVVDAPHMVLHLEIHPSTSPPHLPTDTPILRSHWSETFLAGTADGRVVEYSTSSGEASSVTGEGHTSIIVGLAAAEGKVYSAGWDDRVRERPAPHTPPRSSSLHHSAPPPPSAFPRVTPSSHQHSPSSSISSTSDAPSISPSPSRHRCVPNFSRLTSLALLGPSKATRVSSPYARSTSTTPAQQITEPTRRSCARPRRRAAFAGGGHGVRGEEEEGEGEEDIAIHMTTGEEKEKGRRGERGMGFKYEMQENEEEEKIPHQLSPLIAPVPVEASEDDE</sequence>
<dbReference type="InterPro" id="IPR015943">
    <property type="entry name" value="WD40/YVTN_repeat-like_dom_sf"/>
</dbReference>
<accession>A0AAW0D7G3</accession>
<name>A0AAW0D7G3_9AGAR</name>
<organism evidence="2 3">
    <name type="scientific">Favolaschia claudopus</name>
    <dbReference type="NCBI Taxonomy" id="2862362"/>
    <lineage>
        <taxon>Eukaryota</taxon>
        <taxon>Fungi</taxon>
        <taxon>Dikarya</taxon>
        <taxon>Basidiomycota</taxon>
        <taxon>Agaricomycotina</taxon>
        <taxon>Agaricomycetes</taxon>
        <taxon>Agaricomycetidae</taxon>
        <taxon>Agaricales</taxon>
        <taxon>Marasmiineae</taxon>
        <taxon>Mycenaceae</taxon>
        <taxon>Favolaschia</taxon>
    </lineage>
</organism>
<feature type="compositionally biased region" description="Acidic residues" evidence="1">
    <location>
        <begin position="253"/>
        <end position="262"/>
    </location>
</feature>
<comment type="caution">
    <text evidence="2">The sequence shown here is derived from an EMBL/GenBank/DDBJ whole genome shotgun (WGS) entry which is preliminary data.</text>
</comment>
<evidence type="ECO:0000256" key="1">
    <source>
        <dbReference type="SAM" id="MobiDB-lite"/>
    </source>
</evidence>
<feature type="region of interest" description="Disordered" evidence="1">
    <location>
        <begin position="207"/>
        <end position="318"/>
    </location>
</feature>